<name>A0A182MKF6_9DIPT</name>
<reference evidence="2" key="1">
    <citation type="submission" date="2013-09" db="EMBL/GenBank/DDBJ databases">
        <title>The Genome Sequence of Anopheles culicifacies species A.</title>
        <authorList>
            <consortium name="The Broad Institute Genomics Platform"/>
            <person name="Neafsey D.E."/>
            <person name="Besansky N."/>
            <person name="Howell P."/>
            <person name="Walton C."/>
            <person name="Young S.K."/>
            <person name="Zeng Q."/>
            <person name="Gargeya S."/>
            <person name="Fitzgerald M."/>
            <person name="Haas B."/>
            <person name="Abouelleil A."/>
            <person name="Allen A.W."/>
            <person name="Alvarado L."/>
            <person name="Arachchi H.M."/>
            <person name="Berlin A.M."/>
            <person name="Chapman S.B."/>
            <person name="Gainer-Dewar J."/>
            <person name="Goldberg J."/>
            <person name="Griggs A."/>
            <person name="Gujja S."/>
            <person name="Hansen M."/>
            <person name="Howarth C."/>
            <person name="Imamovic A."/>
            <person name="Ireland A."/>
            <person name="Larimer J."/>
            <person name="McCowan C."/>
            <person name="Murphy C."/>
            <person name="Pearson M."/>
            <person name="Poon T.W."/>
            <person name="Priest M."/>
            <person name="Roberts A."/>
            <person name="Saif S."/>
            <person name="Shea T."/>
            <person name="Sisk P."/>
            <person name="Sykes S."/>
            <person name="Wortman J."/>
            <person name="Nusbaum C."/>
            <person name="Birren B."/>
        </authorList>
    </citation>
    <scope>NUCLEOTIDE SEQUENCE [LARGE SCALE GENOMIC DNA]</scope>
    <source>
        <strain evidence="2">A-37</strain>
    </source>
</reference>
<evidence type="ECO:0000313" key="2">
    <source>
        <dbReference type="Proteomes" id="UP000075883"/>
    </source>
</evidence>
<dbReference type="AlphaFoldDB" id="A0A182MKF6"/>
<proteinExistence type="predicted"/>
<sequence>MNCCVNLNDLLAVCQTGVGATSLLWPDFLPPLRDSEICSKLLPFVSGMQVRTKVADATQQQEKNHMHAYIPSCSTAIGKYLTTRYATPENSSRQKVTTEPRIFGSRISVMMMNGTIPIPMALMKTSADMLATGTHRNQSTSTCISCRKVYVPIVMVQTAQPSVDTTSSTRRPAFSTVMVETYEPISCSVATTIDDMAGLRLDWDSWKMVAVYVMSGIEPEPAGNMITITQIRIGFQRDRVTRDKGEQSKQHNQINLCSSASWQI</sequence>
<evidence type="ECO:0000313" key="1">
    <source>
        <dbReference type="EnsemblMetazoa" id="ACUA020450-PA"/>
    </source>
</evidence>
<dbReference type="EnsemblMetazoa" id="ACUA020450-RA">
    <property type="protein sequence ID" value="ACUA020450-PA"/>
    <property type="gene ID" value="ACUA020450"/>
</dbReference>
<dbReference type="VEuPathDB" id="VectorBase:ACUA020450"/>
<dbReference type="EMBL" id="AXCM01001188">
    <property type="status" value="NOT_ANNOTATED_CDS"/>
    <property type="molecule type" value="Genomic_DNA"/>
</dbReference>
<organism evidence="1 2">
    <name type="scientific">Anopheles culicifacies</name>
    <dbReference type="NCBI Taxonomy" id="139723"/>
    <lineage>
        <taxon>Eukaryota</taxon>
        <taxon>Metazoa</taxon>
        <taxon>Ecdysozoa</taxon>
        <taxon>Arthropoda</taxon>
        <taxon>Hexapoda</taxon>
        <taxon>Insecta</taxon>
        <taxon>Pterygota</taxon>
        <taxon>Neoptera</taxon>
        <taxon>Endopterygota</taxon>
        <taxon>Diptera</taxon>
        <taxon>Nematocera</taxon>
        <taxon>Culicoidea</taxon>
        <taxon>Culicidae</taxon>
        <taxon>Anophelinae</taxon>
        <taxon>Anopheles</taxon>
        <taxon>culicifacies species complex</taxon>
    </lineage>
</organism>
<protein>
    <submittedName>
        <fullName evidence="1">Uncharacterized protein</fullName>
    </submittedName>
</protein>
<dbReference type="Proteomes" id="UP000075883">
    <property type="component" value="Unassembled WGS sequence"/>
</dbReference>
<accession>A0A182MKF6</accession>
<reference evidence="1" key="2">
    <citation type="submission" date="2020-05" db="UniProtKB">
        <authorList>
            <consortium name="EnsemblMetazoa"/>
        </authorList>
    </citation>
    <scope>IDENTIFICATION</scope>
    <source>
        <strain evidence="1">A-37</strain>
    </source>
</reference>
<keyword evidence="2" id="KW-1185">Reference proteome</keyword>